<sequence>MPENLLIPSVDLRVGALEEYNRRQKEKAFRNDRKQKPRPCVTLSREFGCEGYPLSEKLCEMMIQRTGEPWVIIDKAVLEEVAKRHNISEELLKGLGKRNRILEEVLSTFSPEWKSDNEYFQLLCRHVISLAEQGNVIILELGGAIITRHIEHSYHFRVYGSMDFKVASISQRLEIEPEEAEKLIERQQRQRDRFTRDFLSQDDHNPALYDVLFNNDRNSPEKMACMIACYLENELRACGGLK</sequence>
<comment type="caution">
    <text evidence="1">The sequence shown here is derived from an EMBL/GenBank/DDBJ whole genome shotgun (WGS) entry which is preliminary data.</text>
</comment>
<dbReference type="InterPro" id="IPR027417">
    <property type="entry name" value="P-loop_NTPase"/>
</dbReference>
<dbReference type="RefSeq" id="WP_214170952.1">
    <property type="nucleotide sequence ID" value="NZ_JAHCVJ010000002.1"/>
</dbReference>
<dbReference type="Gene3D" id="3.40.50.300">
    <property type="entry name" value="P-loop containing nucleotide triphosphate hydrolases"/>
    <property type="match status" value="1"/>
</dbReference>
<dbReference type="Pfam" id="PF13189">
    <property type="entry name" value="Cytidylate_kin2"/>
    <property type="match status" value="1"/>
</dbReference>
<dbReference type="AlphaFoldDB" id="A0AAW4L7C9"/>
<keyword evidence="1" id="KW-0418">Kinase</keyword>
<evidence type="ECO:0000313" key="1">
    <source>
        <dbReference type="EMBL" id="MBT0664191.1"/>
    </source>
</evidence>
<dbReference type="Proteomes" id="UP000811899">
    <property type="component" value="Unassembled WGS sequence"/>
</dbReference>
<name>A0AAW4L7C9_9BACT</name>
<keyword evidence="2" id="KW-1185">Reference proteome</keyword>
<accession>A0AAW4L7C9</accession>
<organism evidence="1 2">
    <name type="scientific">Geoanaerobacter pelophilus</name>
    <dbReference type="NCBI Taxonomy" id="60036"/>
    <lineage>
        <taxon>Bacteria</taxon>
        <taxon>Pseudomonadati</taxon>
        <taxon>Thermodesulfobacteriota</taxon>
        <taxon>Desulfuromonadia</taxon>
        <taxon>Geobacterales</taxon>
        <taxon>Geobacteraceae</taxon>
        <taxon>Geoanaerobacter</taxon>
    </lineage>
</organism>
<gene>
    <name evidence="1" type="ORF">KI809_07735</name>
</gene>
<dbReference type="EMBL" id="JAHCVJ010000002">
    <property type="protein sequence ID" value="MBT0664191.1"/>
    <property type="molecule type" value="Genomic_DNA"/>
</dbReference>
<dbReference type="GO" id="GO:0016301">
    <property type="term" value="F:kinase activity"/>
    <property type="evidence" value="ECO:0007669"/>
    <property type="project" value="UniProtKB-KW"/>
</dbReference>
<evidence type="ECO:0000313" key="2">
    <source>
        <dbReference type="Proteomes" id="UP000811899"/>
    </source>
</evidence>
<reference evidence="1 2" key="1">
    <citation type="submission" date="2021-05" db="EMBL/GenBank/DDBJ databases">
        <title>The draft genome of Geobacter pelophilus DSM 12255.</title>
        <authorList>
            <person name="Xu Z."/>
            <person name="Masuda Y."/>
            <person name="Itoh H."/>
            <person name="Senoo K."/>
        </authorList>
    </citation>
    <scope>NUCLEOTIDE SEQUENCE [LARGE SCALE GENOMIC DNA]</scope>
    <source>
        <strain evidence="1 2">DSM 12255</strain>
    </source>
</reference>
<proteinExistence type="predicted"/>
<keyword evidence="1" id="KW-0808">Transferase</keyword>
<protein>
    <submittedName>
        <fullName evidence="1">Cytidylate kinase family protein</fullName>
    </submittedName>
</protein>